<dbReference type="InterPro" id="IPR015425">
    <property type="entry name" value="FH2_Formin"/>
</dbReference>
<dbReference type="SUPFAM" id="SSF101447">
    <property type="entry name" value="Formin homology 2 domain (FH2 domain)"/>
    <property type="match status" value="1"/>
</dbReference>
<comment type="similarity">
    <text evidence="1">Belongs to the formin-like family. Class-II subfamily.</text>
</comment>
<evidence type="ECO:0000259" key="2">
    <source>
        <dbReference type="PROSITE" id="PS51444"/>
    </source>
</evidence>
<feature type="domain" description="FH2" evidence="2">
    <location>
        <begin position="1"/>
        <end position="141"/>
    </location>
</feature>
<dbReference type="PROSITE" id="PS51444">
    <property type="entry name" value="FH2"/>
    <property type="match status" value="1"/>
</dbReference>
<accession>A0AA35VHA7</accession>
<name>A0AA35VHA7_LACSI</name>
<evidence type="ECO:0000256" key="1">
    <source>
        <dbReference type="ARBA" id="ARBA00006468"/>
    </source>
</evidence>
<evidence type="ECO:0000313" key="4">
    <source>
        <dbReference type="Proteomes" id="UP001177003"/>
    </source>
</evidence>
<reference evidence="3" key="1">
    <citation type="submission" date="2023-04" db="EMBL/GenBank/DDBJ databases">
        <authorList>
            <person name="Vijverberg K."/>
            <person name="Xiong W."/>
            <person name="Schranz E."/>
        </authorList>
    </citation>
    <scope>NUCLEOTIDE SEQUENCE</scope>
</reference>
<dbReference type="Gene3D" id="1.20.58.2220">
    <property type="entry name" value="Formin, FH2 domain"/>
    <property type="match status" value="1"/>
</dbReference>
<proteinExistence type="inferred from homology"/>
<dbReference type="EMBL" id="OX465077">
    <property type="protein sequence ID" value="CAI9268883.1"/>
    <property type="molecule type" value="Genomic_DNA"/>
</dbReference>
<sequence>MKLLPANNMRLLGHQIPARVVVNAINASGEKQTNKHRFDEESGVNMSFIRQHNRSHHQTLNEFISIAESKVGLVTNLYFVVDKNVDALALYFGEDPARCPFEQVIERLVKFVRVFRKAHEENCKQDEMEKKKAQKEFEWRFSNGVNRLNWKGRKM</sequence>
<gene>
    <name evidence="3" type="ORF">LSALG_LOCUS9286</name>
</gene>
<dbReference type="InterPro" id="IPR042201">
    <property type="entry name" value="FH2_Formin_sf"/>
</dbReference>
<dbReference type="PANTHER" id="PTHR45733:SF10">
    <property type="entry name" value="FORMIN-LIKE PROTEIN 15A-RELATED"/>
    <property type="match status" value="1"/>
</dbReference>
<organism evidence="3 4">
    <name type="scientific">Lactuca saligna</name>
    <name type="common">Willowleaf lettuce</name>
    <dbReference type="NCBI Taxonomy" id="75948"/>
    <lineage>
        <taxon>Eukaryota</taxon>
        <taxon>Viridiplantae</taxon>
        <taxon>Streptophyta</taxon>
        <taxon>Embryophyta</taxon>
        <taxon>Tracheophyta</taxon>
        <taxon>Spermatophyta</taxon>
        <taxon>Magnoliopsida</taxon>
        <taxon>eudicotyledons</taxon>
        <taxon>Gunneridae</taxon>
        <taxon>Pentapetalae</taxon>
        <taxon>asterids</taxon>
        <taxon>campanulids</taxon>
        <taxon>Asterales</taxon>
        <taxon>Asteraceae</taxon>
        <taxon>Cichorioideae</taxon>
        <taxon>Cichorieae</taxon>
        <taxon>Lactucinae</taxon>
        <taxon>Lactuca</taxon>
    </lineage>
</organism>
<dbReference type="AlphaFoldDB" id="A0AA35VHA7"/>
<evidence type="ECO:0000313" key="3">
    <source>
        <dbReference type="EMBL" id="CAI9268883.1"/>
    </source>
</evidence>
<dbReference type="PANTHER" id="PTHR45733">
    <property type="entry name" value="FORMIN-J"/>
    <property type="match status" value="1"/>
</dbReference>
<dbReference type="InterPro" id="IPR051144">
    <property type="entry name" value="Formin_homology_domain"/>
</dbReference>
<dbReference type="Proteomes" id="UP001177003">
    <property type="component" value="Chromosome 1"/>
</dbReference>
<keyword evidence="4" id="KW-1185">Reference proteome</keyword>
<protein>
    <recommendedName>
        <fullName evidence="2">FH2 domain-containing protein</fullName>
    </recommendedName>
</protein>